<evidence type="ECO:0000256" key="3">
    <source>
        <dbReference type="ARBA" id="ARBA00022475"/>
    </source>
</evidence>
<dbReference type="STRING" id="1423719.FC66_GL000681"/>
<reference evidence="9 10" key="1">
    <citation type="journal article" date="2015" name="Genome Announc.">
        <title>Expanding the biotechnology potential of lactobacilli through comparative genomics of 213 strains and associated genera.</title>
        <authorList>
            <person name="Sun Z."/>
            <person name="Harris H.M."/>
            <person name="McCann A."/>
            <person name="Guo C."/>
            <person name="Argimon S."/>
            <person name="Zhang W."/>
            <person name="Yang X."/>
            <person name="Jeffery I.B."/>
            <person name="Cooney J.C."/>
            <person name="Kagawa T.F."/>
            <person name="Liu W."/>
            <person name="Song Y."/>
            <person name="Salvetti E."/>
            <person name="Wrobel A."/>
            <person name="Rasinkangas P."/>
            <person name="Parkhill J."/>
            <person name="Rea M.C."/>
            <person name="O'Sullivan O."/>
            <person name="Ritari J."/>
            <person name="Douillard F.P."/>
            <person name="Paul Ross R."/>
            <person name="Yang R."/>
            <person name="Briner A.E."/>
            <person name="Felis G.E."/>
            <person name="de Vos W.M."/>
            <person name="Barrangou R."/>
            <person name="Klaenhammer T.R."/>
            <person name="Caufield P.W."/>
            <person name="Cui Y."/>
            <person name="Zhang H."/>
            <person name="O'Toole P.W."/>
        </authorList>
    </citation>
    <scope>NUCLEOTIDE SEQUENCE [LARGE SCALE GENOMIC DNA]</scope>
    <source>
        <strain evidence="9 10">DSM 15638</strain>
    </source>
</reference>
<dbReference type="Gene3D" id="1.20.1250.20">
    <property type="entry name" value="MFS general substrate transporter like domains"/>
    <property type="match status" value="1"/>
</dbReference>
<feature type="transmembrane region" description="Helical" evidence="7">
    <location>
        <begin position="40"/>
        <end position="59"/>
    </location>
</feature>
<protein>
    <submittedName>
        <fullName evidence="9">Major facilitator superfamily permease</fullName>
    </submittedName>
</protein>
<keyword evidence="3" id="KW-1003">Cell membrane</keyword>
<feature type="transmembrane region" description="Helical" evidence="7">
    <location>
        <begin position="130"/>
        <end position="153"/>
    </location>
</feature>
<feature type="transmembrane region" description="Helical" evidence="7">
    <location>
        <begin position="159"/>
        <end position="181"/>
    </location>
</feature>
<sequence length="388" mass="42645">MTKEIKLTWLLIGSVISSAGSSFVWPLTTIYMHNYLGKSLTFSGIVLLINSVATIIGNYAGGYLFDKWRPYYATLVGIVIAWLSILGLVFMHGWPAYPILLVILGLGNGVVATVLNSFAATIRRKDSRYVFNLFYLALNLGIVIGTLLVGYIIEVSITMVFVSALILYSIFLIIAIFAYRVDPKRKKVKPTKSEKANGVNPKVWIIGAMWITFLVIWLSYEQWQSNLSIYMDKLDIPLSQYSLLWTINAGLIVFGQPLVSLVTRTIAKSLFRQIIMGIGLFALSFTTLIFAKDFSHFVFSMVLLTLGEMVAFPAIPAWINELAEPGQEGKAQGTINIAASIGKALGPLVGGIVIERLSYNGLFIGSTLLILLALAVVVLATKKANIQS</sequence>
<dbReference type="PATRIC" id="fig|1423719.4.peg.691"/>
<evidence type="ECO:0000256" key="5">
    <source>
        <dbReference type="ARBA" id="ARBA00022989"/>
    </source>
</evidence>
<dbReference type="PROSITE" id="PS50850">
    <property type="entry name" value="MFS"/>
    <property type="match status" value="1"/>
</dbReference>
<comment type="caution">
    <text evidence="9">The sequence shown here is derived from an EMBL/GenBank/DDBJ whole genome shotgun (WGS) entry which is preliminary data.</text>
</comment>
<dbReference type="GO" id="GO:0005886">
    <property type="term" value="C:plasma membrane"/>
    <property type="evidence" value="ECO:0007669"/>
    <property type="project" value="UniProtKB-SubCell"/>
</dbReference>
<evidence type="ECO:0000256" key="6">
    <source>
        <dbReference type="ARBA" id="ARBA00023136"/>
    </source>
</evidence>
<keyword evidence="5 7" id="KW-1133">Transmembrane helix</keyword>
<dbReference type="PANTHER" id="PTHR23517:SF10">
    <property type="entry name" value="MAJOR FACILITATOR SUPERFAMILY (MFS) PROFILE DOMAIN-CONTAINING PROTEIN"/>
    <property type="match status" value="1"/>
</dbReference>
<gene>
    <name evidence="9" type="ORF">FC66_GL000681</name>
</gene>
<evidence type="ECO:0000313" key="10">
    <source>
        <dbReference type="Proteomes" id="UP000051450"/>
    </source>
</evidence>
<dbReference type="OrthoDB" id="3268460at2"/>
<dbReference type="InterPro" id="IPR036259">
    <property type="entry name" value="MFS_trans_sf"/>
</dbReference>
<evidence type="ECO:0000256" key="7">
    <source>
        <dbReference type="SAM" id="Phobius"/>
    </source>
</evidence>
<dbReference type="GeneID" id="83549070"/>
<keyword evidence="4 7" id="KW-0812">Transmembrane</keyword>
<dbReference type="CDD" id="cd17329">
    <property type="entry name" value="MFS_MdtH_MDR_like"/>
    <property type="match status" value="1"/>
</dbReference>
<evidence type="ECO:0000256" key="1">
    <source>
        <dbReference type="ARBA" id="ARBA00004651"/>
    </source>
</evidence>
<feature type="transmembrane region" description="Helical" evidence="7">
    <location>
        <begin position="331"/>
        <end position="354"/>
    </location>
</feature>
<dbReference type="PANTHER" id="PTHR23517">
    <property type="entry name" value="RESISTANCE PROTEIN MDTM, PUTATIVE-RELATED-RELATED"/>
    <property type="match status" value="1"/>
</dbReference>
<keyword evidence="10" id="KW-1185">Reference proteome</keyword>
<feature type="transmembrane region" description="Helical" evidence="7">
    <location>
        <begin position="7"/>
        <end position="28"/>
    </location>
</feature>
<feature type="transmembrane region" description="Helical" evidence="7">
    <location>
        <begin position="71"/>
        <end position="91"/>
    </location>
</feature>
<feature type="transmembrane region" description="Helical" evidence="7">
    <location>
        <begin position="360"/>
        <end position="380"/>
    </location>
</feature>
<dbReference type="SUPFAM" id="SSF103473">
    <property type="entry name" value="MFS general substrate transporter"/>
    <property type="match status" value="1"/>
</dbReference>
<proteinExistence type="predicted"/>
<feature type="transmembrane region" description="Helical" evidence="7">
    <location>
        <begin position="202"/>
        <end position="220"/>
    </location>
</feature>
<feature type="transmembrane region" description="Helical" evidence="7">
    <location>
        <begin position="274"/>
        <end position="291"/>
    </location>
</feature>
<evidence type="ECO:0000256" key="4">
    <source>
        <dbReference type="ARBA" id="ARBA00022692"/>
    </source>
</evidence>
<name>A0A0R1HR25_9LACO</name>
<feature type="transmembrane region" description="Helical" evidence="7">
    <location>
        <begin position="297"/>
        <end position="319"/>
    </location>
</feature>
<dbReference type="EMBL" id="AZDI01000002">
    <property type="protein sequence ID" value="KRK46180.1"/>
    <property type="molecule type" value="Genomic_DNA"/>
</dbReference>
<keyword evidence="6 7" id="KW-0472">Membrane</keyword>
<keyword evidence="2" id="KW-0813">Transport</keyword>
<feature type="domain" description="Major facilitator superfamily (MFS) profile" evidence="8">
    <location>
        <begin position="6"/>
        <end position="385"/>
    </location>
</feature>
<organism evidence="9 10">
    <name type="scientific">Dellaglioa algida DSM 15638</name>
    <dbReference type="NCBI Taxonomy" id="1423719"/>
    <lineage>
        <taxon>Bacteria</taxon>
        <taxon>Bacillati</taxon>
        <taxon>Bacillota</taxon>
        <taxon>Bacilli</taxon>
        <taxon>Lactobacillales</taxon>
        <taxon>Lactobacillaceae</taxon>
        <taxon>Dellaglioa</taxon>
    </lineage>
</organism>
<evidence type="ECO:0000313" key="9">
    <source>
        <dbReference type="EMBL" id="KRK46180.1"/>
    </source>
</evidence>
<dbReference type="GO" id="GO:0022857">
    <property type="term" value="F:transmembrane transporter activity"/>
    <property type="evidence" value="ECO:0007669"/>
    <property type="project" value="InterPro"/>
</dbReference>
<dbReference type="InterPro" id="IPR050171">
    <property type="entry name" value="MFS_Transporters"/>
</dbReference>
<feature type="transmembrane region" description="Helical" evidence="7">
    <location>
        <begin position="240"/>
        <end position="262"/>
    </location>
</feature>
<dbReference type="RefSeq" id="WP_057973756.1">
    <property type="nucleotide sequence ID" value="NZ_AZDI01000002.1"/>
</dbReference>
<comment type="subcellular location">
    <subcellularLocation>
        <location evidence="1">Cell membrane</location>
        <topology evidence="1">Multi-pass membrane protein</topology>
    </subcellularLocation>
</comment>
<dbReference type="Proteomes" id="UP000051450">
    <property type="component" value="Unassembled WGS sequence"/>
</dbReference>
<dbReference type="InterPro" id="IPR020846">
    <property type="entry name" value="MFS_dom"/>
</dbReference>
<dbReference type="AlphaFoldDB" id="A0A0R1HR25"/>
<evidence type="ECO:0000259" key="8">
    <source>
        <dbReference type="PROSITE" id="PS50850"/>
    </source>
</evidence>
<dbReference type="InterPro" id="IPR011701">
    <property type="entry name" value="MFS"/>
</dbReference>
<accession>A0A0R1HR25</accession>
<feature type="transmembrane region" description="Helical" evidence="7">
    <location>
        <begin position="97"/>
        <end position="118"/>
    </location>
</feature>
<evidence type="ECO:0000256" key="2">
    <source>
        <dbReference type="ARBA" id="ARBA00022448"/>
    </source>
</evidence>
<dbReference type="Pfam" id="PF07690">
    <property type="entry name" value="MFS_1"/>
    <property type="match status" value="2"/>
</dbReference>